<dbReference type="InterPro" id="IPR050271">
    <property type="entry name" value="UDP-glycosyltransferase"/>
</dbReference>
<organism evidence="4 5">
    <name type="scientific">Chryseosolibacter histidini</name>
    <dbReference type="NCBI Taxonomy" id="2782349"/>
    <lineage>
        <taxon>Bacteria</taxon>
        <taxon>Pseudomonadati</taxon>
        <taxon>Bacteroidota</taxon>
        <taxon>Cytophagia</taxon>
        <taxon>Cytophagales</taxon>
        <taxon>Chryseotaleaceae</taxon>
        <taxon>Chryseosolibacter</taxon>
    </lineage>
</organism>
<dbReference type="PANTHER" id="PTHR48043:SF145">
    <property type="entry name" value="FI06409P-RELATED"/>
    <property type="match status" value="1"/>
</dbReference>
<dbReference type="CDD" id="cd03784">
    <property type="entry name" value="GT1_Gtf-like"/>
    <property type="match status" value="1"/>
</dbReference>
<evidence type="ECO:0000313" key="5">
    <source>
        <dbReference type="Proteomes" id="UP001319200"/>
    </source>
</evidence>
<evidence type="ECO:0000256" key="2">
    <source>
        <dbReference type="ARBA" id="ARBA00022679"/>
    </source>
</evidence>
<keyword evidence="1" id="KW-0328">Glycosyltransferase</keyword>
<dbReference type="Gene3D" id="3.40.50.2000">
    <property type="entry name" value="Glycogen Phosphorylase B"/>
    <property type="match status" value="2"/>
</dbReference>
<accession>A0AAP2GGY9</accession>
<feature type="domain" description="Erythromycin biosynthesis protein CIII-like C-terminal" evidence="3">
    <location>
        <begin position="304"/>
        <end position="416"/>
    </location>
</feature>
<comment type="caution">
    <text evidence="4">The sequence shown here is derived from an EMBL/GenBank/DDBJ whole genome shotgun (WGS) entry which is preliminary data.</text>
</comment>
<reference evidence="4 5" key="1">
    <citation type="submission" date="2021-05" db="EMBL/GenBank/DDBJ databases">
        <title>A Polyphasic approach of four new species of the genus Ohtaekwangia: Ohtaekwangia histidinii sp. nov., Ohtaekwangia cretensis sp. nov., Ohtaekwangia indiensis sp. nov., Ohtaekwangia reichenbachii sp. nov. from diverse environment.</title>
        <authorList>
            <person name="Octaviana S."/>
        </authorList>
    </citation>
    <scope>NUCLEOTIDE SEQUENCE [LARGE SCALE GENOMIC DNA]</scope>
    <source>
        <strain evidence="4 5">PWU4</strain>
    </source>
</reference>
<dbReference type="InterPro" id="IPR002213">
    <property type="entry name" value="UDP_glucos_trans"/>
</dbReference>
<keyword evidence="5" id="KW-1185">Reference proteome</keyword>
<evidence type="ECO:0000313" key="4">
    <source>
        <dbReference type="EMBL" id="MBT1695469.1"/>
    </source>
</evidence>
<name>A0AAP2GGY9_9BACT</name>
<dbReference type="InterPro" id="IPR010610">
    <property type="entry name" value="EryCIII-like_C"/>
</dbReference>
<dbReference type="Proteomes" id="UP001319200">
    <property type="component" value="Unassembled WGS sequence"/>
</dbReference>
<evidence type="ECO:0000256" key="1">
    <source>
        <dbReference type="ARBA" id="ARBA00022676"/>
    </source>
</evidence>
<keyword evidence="2" id="KW-0808">Transferase</keyword>
<evidence type="ECO:0000259" key="3">
    <source>
        <dbReference type="Pfam" id="PF06722"/>
    </source>
</evidence>
<dbReference type="AlphaFoldDB" id="A0AAP2GGY9"/>
<dbReference type="GO" id="GO:0008194">
    <property type="term" value="F:UDP-glycosyltransferase activity"/>
    <property type="evidence" value="ECO:0007669"/>
    <property type="project" value="InterPro"/>
</dbReference>
<dbReference type="Pfam" id="PF06722">
    <property type="entry name" value="EryCIII-like_C"/>
    <property type="match status" value="1"/>
</dbReference>
<dbReference type="RefSeq" id="WP_254159626.1">
    <property type="nucleotide sequence ID" value="NZ_JAHESF010000001.1"/>
</dbReference>
<dbReference type="GO" id="GO:0016758">
    <property type="term" value="F:hexosyltransferase activity"/>
    <property type="evidence" value="ECO:0007669"/>
    <property type="project" value="UniProtKB-ARBA"/>
</dbReference>
<gene>
    <name evidence="4" type="ORF">KK083_01185</name>
</gene>
<protein>
    <recommendedName>
        <fullName evidence="3">Erythromycin biosynthesis protein CIII-like C-terminal domain-containing protein</fullName>
    </recommendedName>
</protein>
<dbReference type="EMBL" id="JAHESF010000001">
    <property type="protein sequence ID" value="MBT1695469.1"/>
    <property type="molecule type" value="Genomic_DNA"/>
</dbReference>
<dbReference type="SUPFAM" id="SSF53756">
    <property type="entry name" value="UDP-Glycosyltransferase/glycogen phosphorylase"/>
    <property type="match status" value="1"/>
</dbReference>
<proteinExistence type="predicted"/>
<dbReference type="PANTHER" id="PTHR48043">
    <property type="entry name" value="EG:EG0003.4 PROTEIN-RELATED"/>
    <property type="match status" value="1"/>
</dbReference>
<sequence>MKARIIILIFPERGALNASFMLARQLAIEGFDITYLTNSFFVEHVRAQGFHCELFDLTPFYDGLRMRVRNGAGKTSRVFRMLAMLRIFLKRNDLLEEYLEKNLQVFFTKPVDLVLLDPILMNCCIPFIKRQIPVIHLNTTFAYRMNSVCYPVFSKRVSPGNKSLRAWFTIVTTWVLLWIRIVVKDLNWHRQHGLVPTRTVNTARRKIRRYGHRYVWGEYGYRLACPELILAPRQIDFRIVADEDRRCYAGASILKNRSDGDCSLSFSGLPLLYCSLGTYGHFCKAQVRLVLAVVDMMRRLPEWEAVIHMKEGLIGSDFKAPSNVRVLSHVPQLEVLKRASAAITHAGCSSLKECIITGTPMIVVPWNNDGFGNSARVLYHSLGVRLDIETVSPDVLRQALLHVTTDTGIQSAVRAMQQVFLDQEDCRHGVDFISNFFEKRILKQTG</sequence>